<dbReference type="InterPro" id="IPR007842">
    <property type="entry name" value="HEPN_dom"/>
</dbReference>
<dbReference type="SMART" id="SM00748">
    <property type="entry name" value="HEPN"/>
    <property type="match status" value="1"/>
</dbReference>
<dbReference type="OMA" id="EVMEDAY"/>
<feature type="domain" description="HEPN" evidence="1">
    <location>
        <begin position="10"/>
        <end position="123"/>
    </location>
</feature>
<dbReference type="SUPFAM" id="SSF81593">
    <property type="entry name" value="Nucleotidyltransferase substrate binding subunit/domain"/>
    <property type="match status" value="1"/>
</dbReference>
<protein>
    <submittedName>
        <fullName evidence="2">HEPN domain-containing protein</fullName>
    </submittedName>
</protein>
<accession>A0A832TBC0</accession>
<dbReference type="PROSITE" id="PS50910">
    <property type="entry name" value="HEPN"/>
    <property type="match status" value="1"/>
</dbReference>
<comment type="caution">
    <text evidence="2">The sequence shown here is derived from an EMBL/GenBank/DDBJ whole genome shotgun (WGS) entry which is preliminary data.</text>
</comment>
<proteinExistence type="predicted"/>
<dbReference type="Proteomes" id="UP000646844">
    <property type="component" value="Unassembled WGS sequence"/>
</dbReference>
<dbReference type="EMBL" id="DUJO01000002">
    <property type="protein sequence ID" value="HII72834.1"/>
    <property type="molecule type" value="Genomic_DNA"/>
</dbReference>
<name>A0A832TBC0_9CREN</name>
<evidence type="ECO:0000313" key="2">
    <source>
        <dbReference type="EMBL" id="HII72834.1"/>
    </source>
</evidence>
<evidence type="ECO:0000259" key="1">
    <source>
        <dbReference type="PROSITE" id="PS50910"/>
    </source>
</evidence>
<sequence length="125" mass="14925">MSVDLYEILKERSKYFYKESMNDSKNKRYDIALFHLEQALQLGLKAYLLKNKGDFPRTHSLRDLIELADNECLKKVIQRKWYIVSLLTDAYVGSRYLLRNYTEKEYKASKKFVEEVLKCLNIIES</sequence>
<dbReference type="AlphaFoldDB" id="A0A832TBC0"/>
<gene>
    <name evidence="2" type="ORF">HA332_00135</name>
</gene>
<dbReference type="RefSeq" id="WP_010978742.1">
    <property type="nucleotide sequence ID" value="NZ_BAABQO010000012.1"/>
</dbReference>
<dbReference type="Pfam" id="PF05168">
    <property type="entry name" value="HEPN"/>
    <property type="match status" value="1"/>
</dbReference>
<organism evidence="2 3">
    <name type="scientific">Sulfurisphaera tokodaii</name>
    <dbReference type="NCBI Taxonomy" id="111955"/>
    <lineage>
        <taxon>Archaea</taxon>
        <taxon>Thermoproteota</taxon>
        <taxon>Thermoprotei</taxon>
        <taxon>Sulfolobales</taxon>
        <taxon>Sulfolobaceae</taxon>
        <taxon>Sulfurisphaera</taxon>
    </lineage>
</organism>
<dbReference type="GeneID" id="1458709"/>
<dbReference type="Gene3D" id="1.20.120.330">
    <property type="entry name" value="Nucleotidyltransferases domain 2"/>
    <property type="match status" value="1"/>
</dbReference>
<reference evidence="2" key="1">
    <citation type="journal article" date="2020" name="bioRxiv">
        <title>A rank-normalized archaeal taxonomy based on genome phylogeny resolves widespread incomplete and uneven classifications.</title>
        <authorList>
            <person name="Rinke C."/>
            <person name="Chuvochina M."/>
            <person name="Mussig A.J."/>
            <person name="Chaumeil P.-A."/>
            <person name="Waite D.W."/>
            <person name="Whitman W.B."/>
            <person name="Parks D.H."/>
            <person name="Hugenholtz P."/>
        </authorList>
    </citation>
    <scope>NUCLEOTIDE SEQUENCE</scope>
    <source>
        <strain evidence="2">UBA8838</strain>
    </source>
</reference>
<evidence type="ECO:0000313" key="3">
    <source>
        <dbReference type="Proteomes" id="UP000646844"/>
    </source>
</evidence>